<feature type="domain" description="EAL" evidence="1">
    <location>
        <begin position="347"/>
        <end position="597"/>
    </location>
</feature>
<dbReference type="Pfam" id="PF00563">
    <property type="entry name" value="EAL"/>
    <property type="match status" value="1"/>
</dbReference>
<dbReference type="PROSITE" id="PS50883">
    <property type="entry name" value="EAL"/>
    <property type="match status" value="1"/>
</dbReference>
<dbReference type="PROSITE" id="PS50887">
    <property type="entry name" value="GGDEF"/>
    <property type="match status" value="1"/>
</dbReference>
<dbReference type="InterPro" id="IPR029016">
    <property type="entry name" value="GAF-like_dom_sf"/>
</dbReference>
<name>A0ABM8E642_9HYPH</name>
<dbReference type="SUPFAM" id="SSF55073">
    <property type="entry name" value="Nucleotide cyclase"/>
    <property type="match status" value="1"/>
</dbReference>
<gene>
    <name evidence="3" type="primary">pdeA</name>
    <name evidence="3" type="ORF">SS37A_09640</name>
</gene>
<dbReference type="InterPro" id="IPR000160">
    <property type="entry name" value="GGDEF_dom"/>
</dbReference>
<proteinExistence type="predicted"/>
<dbReference type="InterPro" id="IPR029787">
    <property type="entry name" value="Nucleotide_cyclase"/>
</dbReference>
<evidence type="ECO:0000259" key="2">
    <source>
        <dbReference type="PROSITE" id="PS50887"/>
    </source>
</evidence>
<dbReference type="Gene3D" id="3.20.20.450">
    <property type="entry name" value="EAL domain"/>
    <property type="match status" value="1"/>
</dbReference>
<dbReference type="PANTHER" id="PTHR44757:SF2">
    <property type="entry name" value="BIOFILM ARCHITECTURE MAINTENANCE PROTEIN MBAA"/>
    <property type="match status" value="1"/>
</dbReference>
<dbReference type="Proteomes" id="UP001317629">
    <property type="component" value="Chromosome"/>
</dbReference>
<dbReference type="Pfam" id="PF13185">
    <property type="entry name" value="GAF_2"/>
    <property type="match status" value="1"/>
</dbReference>
<keyword evidence="4" id="KW-1185">Reference proteome</keyword>
<dbReference type="EMBL" id="AP027142">
    <property type="protein sequence ID" value="BDV33435.1"/>
    <property type="molecule type" value="Genomic_DNA"/>
</dbReference>
<dbReference type="InterPro" id="IPR052155">
    <property type="entry name" value="Biofilm_reg_signaling"/>
</dbReference>
<dbReference type="PANTHER" id="PTHR44757">
    <property type="entry name" value="DIGUANYLATE CYCLASE DGCP"/>
    <property type="match status" value="1"/>
</dbReference>
<reference evidence="3 4" key="1">
    <citation type="journal article" date="2023" name="Int. J. Syst. Evol. Microbiol.">
        <title>Methylocystis iwaonis sp. nov., a type II methane-oxidizing bacterium from surface soil of a rice paddy field in Japan, and emended description of the genus Methylocystis (ex Whittenbury et al. 1970) Bowman et al. 1993.</title>
        <authorList>
            <person name="Kaise H."/>
            <person name="Sawadogo J.B."/>
            <person name="Alam M.S."/>
            <person name="Ueno C."/>
            <person name="Dianou D."/>
            <person name="Shinjo R."/>
            <person name="Asakawa S."/>
        </authorList>
    </citation>
    <scope>NUCLEOTIDE SEQUENCE [LARGE SCALE GENOMIC DNA]</scope>
    <source>
        <strain evidence="3 4">SS37A-Re</strain>
    </source>
</reference>
<dbReference type="SMART" id="SM00267">
    <property type="entry name" value="GGDEF"/>
    <property type="match status" value="1"/>
</dbReference>
<dbReference type="SUPFAM" id="SSF141868">
    <property type="entry name" value="EAL domain-like"/>
    <property type="match status" value="1"/>
</dbReference>
<dbReference type="SMART" id="SM00052">
    <property type="entry name" value="EAL"/>
    <property type="match status" value="1"/>
</dbReference>
<dbReference type="CDD" id="cd01948">
    <property type="entry name" value="EAL"/>
    <property type="match status" value="1"/>
</dbReference>
<dbReference type="Gene3D" id="3.30.70.270">
    <property type="match status" value="1"/>
</dbReference>
<feature type="domain" description="GGDEF" evidence="2">
    <location>
        <begin position="204"/>
        <end position="338"/>
    </location>
</feature>
<dbReference type="Gene3D" id="3.30.450.40">
    <property type="match status" value="1"/>
</dbReference>
<protein>
    <submittedName>
        <fullName evidence="3">Bifunctional diguanylate cyclase/phosphodiesterase</fullName>
    </submittedName>
</protein>
<dbReference type="Pfam" id="PF00990">
    <property type="entry name" value="GGDEF"/>
    <property type="match status" value="1"/>
</dbReference>
<dbReference type="CDD" id="cd01949">
    <property type="entry name" value="GGDEF"/>
    <property type="match status" value="1"/>
</dbReference>
<dbReference type="InterPro" id="IPR003018">
    <property type="entry name" value="GAF"/>
</dbReference>
<dbReference type="SUPFAM" id="SSF55781">
    <property type="entry name" value="GAF domain-like"/>
    <property type="match status" value="1"/>
</dbReference>
<dbReference type="InterPro" id="IPR001633">
    <property type="entry name" value="EAL_dom"/>
</dbReference>
<organism evidence="3 4">
    <name type="scientific">Methylocystis iwaonis</name>
    <dbReference type="NCBI Taxonomy" id="2885079"/>
    <lineage>
        <taxon>Bacteria</taxon>
        <taxon>Pseudomonadati</taxon>
        <taxon>Pseudomonadota</taxon>
        <taxon>Alphaproteobacteria</taxon>
        <taxon>Hyphomicrobiales</taxon>
        <taxon>Methylocystaceae</taxon>
        <taxon>Methylocystis</taxon>
    </lineage>
</organism>
<dbReference type="InterPro" id="IPR035919">
    <property type="entry name" value="EAL_sf"/>
</dbReference>
<evidence type="ECO:0000313" key="4">
    <source>
        <dbReference type="Proteomes" id="UP001317629"/>
    </source>
</evidence>
<dbReference type="InterPro" id="IPR043128">
    <property type="entry name" value="Rev_trsase/Diguanyl_cyclase"/>
</dbReference>
<evidence type="ECO:0000259" key="1">
    <source>
        <dbReference type="PROSITE" id="PS50883"/>
    </source>
</evidence>
<evidence type="ECO:0000313" key="3">
    <source>
        <dbReference type="EMBL" id="BDV33435.1"/>
    </source>
</evidence>
<accession>A0ABM8E642</accession>
<sequence>MLGLKAIQHAALEGVARDQPVKAIMNRLCLQVERLAPGVICSILSVDPLGKLRVLAAPSLPEDYSAAIDGLLIGPSVGSCGTAAYFGKSVEVTDIATDPLWADFKDLALPIGLRACWSSPIRASDGRVIGAFAFYYRTCRGPSALDRTIVEACINLCAIALEQEERKASIHRLAYFDGLTGVANRAAFEKRGREAVSEAVKNDSSLAIHWIDLDGFKNINDTLGHGAGDAALQIIAKRIADVLRSGEYLARIGGDEFVVLQQAAGKQEEVEALARRLIAAASEPVDFGFGVFTSIGASIGVARAPQDGLALPDLMKKADLALYEAKLAGRRRFCFFDAEIEAHFASRWQLEQDLKLALARQEFELYFQPIVDLAEAKLAGFEALLRWRRPGHGLLSPPLFLDIAERMGLINDIGAWVLKEACTCGASLPHPLRVAVNLSPTQLLKPGFALEVARIVGESKFSPRRLELEITESALFLENSATLACLKDLRRLGISVALDDFGTGFSALSHLRVFPVDRIKIDRSFVQEADKNPETASIIRAITGLARELGVRTTAEGIETEAQLRKLKSLGCDEIQGYLVSRPKPLGAFQNLEELAVGGSRPAKTA</sequence>
<dbReference type="SMART" id="SM00065">
    <property type="entry name" value="GAF"/>
    <property type="match status" value="1"/>
</dbReference>
<dbReference type="NCBIfam" id="TIGR00254">
    <property type="entry name" value="GGDEF"/>
    <property type="match status" value="1"/>
</dbReference>